<dbReference type="GO" id="GO:0030688">
    <property type="term" value="C:preribosome, small subunit precursor"/>
    <property type="evidence" value="ECO:0007669"/>
    <property type="project" value="TreeGrafter"/>
</dbReference>
<dbReference type="EMBL" id="QGKX02002183">
    <property type="protein sequence ID" value="KAF3488320.1"/>
    <property type="molecule type" value="Genomic_DNA"/>
</dbReference>
<dbReference type="GO" id="GO:0030515">
    <property type="term" value="F:snoRNA binding"/>
    <property type="evidence" value="ECO:0007669"/>
    <property type="project" value="TreeGrafter"/>
</dbReference>
<dbReference type="GO" id="GO:0005730">
    <property type="term" value="C:nucleolus"/>
    <property type="evidence" value="ECO:0007669"/>
    <property type="project" value="TreeGrafter"/>
</dbReference>
<dbReference type="Proteomes" id="UP000712600">
    <property type="component" value="Unassembled WGS sequence"/>
</dbReference>
<reference evidence="2" key="1">
    <citation type="submission" date="2019-12" db="EMBL/GenBank/DDBJ databases">
        <title>Genome sequencing and annotation of Brassica cretica.</title>
        <authorList>
            <person name="Studholme D.J."/>
            <person name="Sarris P."/>
        </authorList>
    </citation>
    <scope>NUCLEOTIDE SEQUENCE</scope>
    <source>
        <strain evidence="2">PFS-109/04</strain>
        <tissue evidence="2">Leaf</tissue>
    </source>
</reference>
<name>A0A8S9N6K6_BRACR</name>
<dbReference type="GO" id="GO:0006364">
    <property type="term" value="P:rRNA processing"/>
    <property type="evidence" value="ECO:0007669"/>
    <property type="project" value="TreeGrafter"/>
</dbReference>
<organism evidence="2 3">
    <name type="scientific">Brassica cretica</name>
    <name type="common">Mustard</name>
    <dbReference type="NCBI Taxonomy" id="69181"/>
    <lineage>
        <taxon>Eukaryota</taxon>
        <taxon>Viridiplantae</taxon>
        <taxon>Streptophyta</taxon>
        <taxon>Embryophyta</taxon>
        <taxon>Tracheophyta</taxon>
        <taxon>Spermatophyta</taxon>
        <taxon>Magnoliopsida</taxon>
        <taxon>eudicotyledons</taxon>
        <taxon>Gunneridae</taxon>
        <taxon>Pentapetalae</taxon>
        <taxon>rosids</taxon>
        <taxon>malvids</taxon>
        <taxon>Brassicales</taxon>
        <taxon>Brassicaceae</taxon>
        <taxon>Brassiceae</taxon>
        <taxon>Brassica</taxon>
    </lineage>
</organism>
<comment type="similarity">
    <text evidence="1">Belongs to the bystin family.</text>
</comment>
<dbReference type="Pfam" id="PF05291">
    <property type="entry name" value="Bystin"/>
    <property type="match status" value="1"/>
</dbReference>
<protein>
    <submittedName>
        <fullName evidence="2">Uncharacterized protein</fullName>
    </submittedName>
</protein>
<dbReference type="PANTHER" id="PTHR12821:SF0">
    <property type="entry name" value="BYSTIN"/>
    <property type="match status" value="1"/>
</dbReference>
<comment type="caution">
    <text evidence="2">The sequence shown here is derived from an EMBL/GenBank/DDBJ whole genome shotgun (WGS) entry which is preliminary data.</text>
</comment>
<evidence type="ECO:0000313" key="2">
    <source>
        <dbReference type="EMBL" id="KAF3488320.1"/>
    </source>
</evidence>
<dbReference type="PANTHER" id="PTHR12821">
    <property type="entry name" value="BYSTIN"/>
    <property type="match status" value="1"/>
</dbReference>
<dbReference type="GO" id="GO:0005737">
    <property type="term" value="C:cytoplasm"/>
    <property type="evidence" value="ECO:0007669"/>
    <property type="project" value="TreeGrafter"/>
</dbReference>
<evidence type="ECO:0000256" key="1">
    <source>
        <dbReference type="ARBA" id="ARBA00007114"/>
    </source>
</evidence>
<sequence length="180" mass="20893">MKVDLAQQKEIEDEENAEMNSITSVFSAASALTSEEEKRLIEEEDDVDDFDDISIMIVIKSAPLLLDIIFKKFKDNESRLAEERSDPQMDPMIAKLYKGKTKRLHFALFQALKMSLYKPIAFNKGILFSLCKVTPEILRELQISRNHGERDDPMLTNFYLLNNRIKEDRLDMSEVPMEKD</sequence>
<evidence type="ECO:0000313" key="3">
    <source>
        <dbReference type="Proteomes" id="UP000712600"/>
    </source>
</evidence>
<proteinExistence type="inferred from homology"/>
<dbReference type="InterPro" id="IPR007955">
    <property type="entry name" value="Bystin"/>
</dbReference>
<accession>A0A8S9N6K6</accession>
<dbReference type="AlphaFoldDB" id="A0A8S9N6K6"/>
<gene>
    <name evidence="2" type="ORF">F2Q69_00053980</name>
</gene>